<feature type="non-terminal residue" evidence="2">
    <location>
        <position position="1"/>
    </location>
</feature>
<feature type="transmembrane region" description="Helical" evidence="1">
    <location>
        <begin position="161"/>
        <end position="178"/>
    </location>
</feature>
<accession>A0A1E7L3Z8</accession>
<dbReference type="AlphaFoldDB" id="A0A1E7L3Z8"/>
<dbReference type="InterPro" id="IPR036259">
    <property type="entry name" value="MFS_trans_sf"/>
</dbReference>
<evidence type="ECO:0000313" key="3">
    <source>
        <dbReference type="Proteomes" id="UP000176005"/>
    </source>
</evidence>
<evidence type="ECO:0008006" key="4">
    <source>
        <dbReference type="Google" id="ProtNLM"/>
    </source>
</evidence>
<feature type="transmembrane region" description="Helical" evidence="1">
    <location>
        <begin position="16"/>
        <end position="38"/>
    </location>
</feature>
<sequence length="204" mass="20227">PGGWLGALRPRGMGRLMATLACVGGTIGALDLAATAASEEWGQGWIAGALPSALSVGAIGGNALYGMRPWPWPVRTQLTVFAAALPLAWLPLAVAHTPAAAVGATLIAGLAFGPLLTVAFQAVDLLVARSAIREGYGWLISGMGLGIAAGSSLAGAIGAPLTLPLAAAALTALLAATVRRPLAAVAAPARLGMRFVVLPGGGER</sequence>
<keyword evidence="1" id="KW-1133">Transmembrane helix</keyword>
<feature type="transmembrane region" description="Helical" evidence="1">
    <location>
        <begin position="101"/>
        <end position="123"/>
    </location>
</feature>
<feature type="transmembrane region" description="Helical" evidence="1">
    <location>
        <begin position="78"/>
        <end position="95"/>
    </location>
</feature>
<dbReference type="EMBL" id="LJGW01000259">
    <property type="protein sequence ID" value="OEV10909.1"/>
    <property type="molecule type" value="Genomic_DNA"/>
</dbReference>
<dbReference type="Proteomes" id="UP000176005">
    <property type="component" value="Unassembled WGS sequence"/>
</dbReference>
<name>A0A1E7L3Z8_9ACTN</name>
<feature type="transmembrane region" description="Helical" evidence="1">
    <location>
        <begin position="135"/>
        <end position="155"/>
    </location>
</feature>
<feature type="transmembrane region" description="Helical" evidence="1">
    <location>
        <begin position="44"/>
        <end position="66"/>
    </location>
</feature>
<protein>
    <recommendedName>
        <fullName evidence="4">MFS transporter</fullName>
    </recommendedName>
</protein>
<keyword evidence="1" id="KW-0472">Membrane</keyword>
<proteinExistence type="predicted"/>
<comment type="caution">
    <text evidence="2">The sequence shown here is derived from an EMBL/GenBank/DDBJ whole genome shotgun (WGS) entry which is preliminary data.</text>
</comment>
<evidence type="ECO:0000256" key="1">
    <source>
        <dbReference type="SAM" id="Phobius"/>
    </source>
</evidence>
<keyword evidence="1" id="KW-0812">Transmembrane</keyword>
<organism evidence="2 3">
    <name type="scientific">Streptomyces nanshensis</name>
    <dbReference type="NCBI Taxonomy" id="518642"/>
    <lineage>
        <taxon>Bacteria</taxon>
        <taxon>Bacillati</taxon>
        <taxon>Actinomycetota</taxon>
        <taxon>Actinomycetes</taxon>
        <taxon>Kitasatosporales</taxon>
        <taxon>Streptomycetaceae</taxon>
        <taxon>Streptomyces</taxon>
    </lineage>
</organism>
<dbReference type="PANTHER" id="PTHR23542:SF1">
    <property type="entry name" value="MAJOR FACILITATOR SUPERFAMILY (MFS) PROFILE DOMAIN-CONTAINING PROTEIN"/>
    <property type="match status" value="1"/>
</dbReference>
<reference evidence="2 3" key="1">
    <citation type="journal article" date="2016" name="Front. Microbiol.">
        <title>Comparative Genomics Analysis of Streptomyces Species Reveals Their Adaptation to the Marine Environment and Their Diversity at the Genomic Level.</title>
        <authorList>
            <person name="Tian X."/>
            <person name="Zhang Z."/>
            <person name="Yang T."/>
            <person name="Chen M."/>
            <person name="Li J."/>
            <person name="Chen F."/>
            <person name="Yang J."/>
            <person name="Li W."/>
            <person name="Zhang B."/>
            <person name="Zhang Z."/>
            <person name="Wu J."/>
            <person name="Zhang C."/>
            <person name="Long L."/>
            <person name="Xiao J."/>
        </authorList>
    </citation>
    <scope>NUCLEOTIDE SEQUENCE [LARGE SCALE GENOMIC DNA]</scope>
    <source>
        <strain evidence="2 3">SCSIO 10429</strain>
    </source>
</reference>
<evidence type="ECO:0000313" key="2">
    <source>
        <dbReference type="EMBL" id="OEV10909.1"/>
    </source>
</evidence>
<keyword evidence="3" id="KW-1185">Reference proteome</keyword>
<dbReference type="SUPFAM" id="SSF103473">
    <property type="entry name" value="MFS general substrate transporter"/>
    <property type="match status" value="1"/>
</dbReference>
<dbReference type="PANTHER" id="PTHR23542">
    <property type="match status" value="1"/>
</dbReference>
<gene>
    <name evidence="2" type="ORF">AN218_15415</name>
</gene>